<dbReference type="RefSeq" id="WP_016706380.1">
    <property type="nucleotide sequence ID" value="NZ_JAVIFY010000001.1"/>
</dbReference>
<keyword evidence="2" id="KW-1185">Reference proteome</keyword>
<evidence type="ECO:0008006" key="3">
    <source>
        <dbReference type="Google" id="ProtNLM"/>
    </source>
</evidence>
<dbReference type="Proteomes" id="UP001226574">
    <property type="component" value="Unassembled WGS sequence"/>
</dbReference>
<evidence type="ECO:0000313" key="1">
    <source>
        <dbReference type="EMBL" id="MDQ9090294.1"/>
    </source>
</evidence>
<organism evidence="1 2">
    <name type="scientific">Pseudoalteromonas haloplanktis</name>
    <name type="common">Alteromonas haloplanktis</name>
    <dbReference type="NCBI Taxonomy" id="228"/>
    <lineage>
        <taxon>Bacteria</taxon>
        <taxon>Pseudomonadati</taxon>
        <taxon>Pseudomonadota</taxon>
        <taxon>Gammaproteobacteria</taxon>
        <taxon>Alteromonadales</taxon>
        <taxon>Pseudoalteromonadaceae</taxon>
        <taxon>Pseudoalteromonas</taxon>
    </lineage>
</organism>
<accession>A0ABU1B8M4</accession>
<dbReference type="EMBL" id="JAVIFY010000001">
    <property type="protein sequence ID" value="MDQ9090294.1"/>
    <property type="molecule type" value="Genomic_DNA"/>
</dbReference>
<protein>
    <recommendedName>
        <fullName evidence="3">Orphan protein</fullName>
    </recommendedName>
</protein>
<comment type="caution">
    <text evidence="1">The sequence shown here is derived from an EMBL/GenBank/DDBJ whole genome shotgun (WGS) entry which is preliminary data.</text>
</comment>
<reference evidence="1 2" key="1">
    <citation type="submission" date="2023-08" db="EMBL/GenBank/DDBJ databases">
        <title>Pseudoalteromonas haloplanktis LL1 genome.</title>
        <authorList>
            <person name="Wu S."/>
        </authorList>
    </citation>
    <scope>NUCLEOTIDE SEQUENCE [LARGE SCALE GENOMIC DNA]</scope>
    <source>
        <strain evidence="1 2">LL1</strain>
    </source>
</reference>
<gene>
    <name evidence="1" type="ORF">RC083_01665</name>
</gene>
<evidence type="ECO:0000313" key="2">
    <source>
        <dbReference type="Proteomes" id="UP001226574"/>
    </source>
</evidence>
<name>A0ABU1B8M4_PSEHA</name>
<sequence length="164" mass="18354">MTTPLVRLSFALQSFEDPLSAAMAHTMEYDTLQLNANAQHEITLLCVLPDDAHEGDVVSLSASHIEERDARYFMQYKLSQTDIEIGTVHLTLSHISQCDEGDEYVLQMMLHGLHATLKDSAEFDVIIQAFGAGYIEQYKPHLAAKSQSLRQLITSFSSSFLSLF</sequence>
<proteinExistence type="predicted"/>